<dbReference type="Pfam" id="PF08970">
    <property type="entry name" value="Sda"/>
    <property type="match status" value="1"/>
</dbReference>
<keyword evidence="2" id="KW-1185">Reference proteome</keyword>
<organism evidence="1 2">
    <name type="scientific">Bacillus xiapuensis</name>
    <dbReference type="NCBI Taxonomy" id="2014075"/>
    <lineage>
        <taxon>Bacteria</taxon>
        <taxon>Bacillati</taxon>
        <taxon>Bacillota</taxon>
        <taxon>Bacilli</taxon>
        <taxon>Bacillales</taxon>
        <taxon>Bacillaceae</taxon>
        <taxon>Bacillus</taxon>
    </lineage>
</organism>
<evidence type="ECO:0000313" key="1">
    <source>
        <dbReference type="EMBL" id="MED3563271.1"/>
    </source>
</evidence>
<dbReference type="GO" id="GO:0004860">
    <property type="term" value="F:protein kinase inhibitor activity"/>
    <property type="evidence" value="ECO:0007669"/>
    <property type="project" value="UniProtKB-KW"/>
</dbReference>
<gene>
    <name evidence="1" type="primary">sda</name>
    <name evidence="1" type="ORF">P4447_12575</name>
</gene>
<accession>A0ABU6NAL7</accession>
<dbReference type="Proteomes" id="UP001330749">
    <property type="component" value="Unassembled WGS sequence"/>
</dbReference>
<keyword evidence="1" id="KW-0649">Protein kinase inhibitor</keyword>
<reference evidence="1 2" key="1">
    <citation type="submission" date="2023-03" db="EMBL/GenBank/DDBJ databases">
        <title>Bacillus Genome Sequencing.</title>
        <authorList>
            <person name="Dunlap C."/>
        </authorList>
    </citation>
    <scope>NUCLEOTIDE SEQUENCE [LARGE SCALE GENOMIC DNA]</scope>
    <source>
        <strain evidence="1 2">B-14544</strain>
    </source>
</reference>
<evidence type="ECO:0000313" key="2">
    <source>
        <dbReference type="Proteomes" id="UP001330749"/>
    </source>
</evidence>
<dbReference type="SUPFAM" id="SSF100985">
    <property type="entry name" value="Sporulation inhibitor Sda"/>
    <property type="match status" value="1"/>
</dbReference>
<dbReference type="RefSeq" id="WP_327968308.1">
    <property type="nucleotide sequence ID" value="NZ_JARMQG010000156.1"/>
</dbReference>
<name>A0ABU6NAL7_9BACI</name>
<dbReference type="EMBL" id="JARMQG010000156">
    <property type="protein sequence ID" value="MED3563271.1"/>
    <property type="molecule type" value="Genomic_DNA"/>
</dbReference>
<dbReference type="InterPro" id="IPR036916">
    <property type="entry name" value="Sda_sf"/>
</dbReference>
<dbReference type="Gene3D" id="1.10.287.1100">
    <property type="entry name" value="Sporulation inhibitor A"/>
    <property type="match status" value="1"/>
</dbReference>
<comment type="caution">
    <text evidence="1">The sequence shown here is derived from an EMBL/GenBank/DDBJ whole genome shotgun (WGS) entry which is preliminary data.</text>
</comment>
<protein>
    <submittedName>
        <fullName evidence="1">Sporulation histidine kinase inhibitor Sda</fullName>
    </submittedName>
</protein>
<proteinExistence type="predicted"/>
<sequence>MMAELPKMNFVLGGLIVIAVENQLYKQRFKQLSNEQLIASYINAKNLKLDDHFLKMLLDEILLRDIYGLLFETSSKA</sequence>
<dbReference type="InterPro" id="IPR015064">
    <property type="entry name" value="Sda"/>
</dbReference>